<dbReference type="EMBL" id="JBJQND010000015">
    <property type="protein sequence ID" value="KAL3853543.1"/>
    <property type="molecule type" value="Genomic_DNA"/>
</dbReference>
<accession>A0ABD3UYX6</accession>
<reference evidence="1 2" key="1">
    <citation type="submission" date="2024-11" db="EMBL/GenBank/DDBJ databases">
        <title>Chromosome-level genome assembly of the freshwater bivalve Anodonta woodiana.</title>
        <authorList>
            <person name="Chen X."/>
        </authorList>
    </citation>
    <scope>NUCLEOTIDE SEQUENCE [LARGE SCALE GENOMIC DNA]</scope>
    <source>
        <strain evidence="1">MN2024</strain>
        <tissue evidence="1">Gills</tissue>
    </source>
</reference>
<dbReference type="AlphaFoldDB" id="A0ABD3UYX6"/>
<evidence type="ECO:0000313" key="2">
    <source>
        <dbReference type="Proteomes" id="UP001634394"/>
    </source>
</evidence>
<sequence>MGHVLLHKDLVQNKMIRLFVQMAVVNKARFHDREVILGTLKLNTRFFSDERAHTPVDAIDPLAFQTANSHWRKIQVRSLYLCHYCFPSCC</sequence>
<gene>
    <name evidence="1" type="ORF">ACJMK2_017078</name>
</gene>
<comment type="caution">
    <text evidence="1">The sequence shown here is derived from an EMBL/GenBank/DDBJ whole genome shotgun (WGS) entry which is preliminary data.</text>
</comment>
<proteinExistence type="predicted"/>
<name>A0ABD3UYX6_SINWO</name>
<protein>
    <submittedName>
        <fullName evidence="1">Uncharacterized protein</fullName>
    </submittedName>
</protein>
<dbReference type="Proteomes" id="UP001634394">
    <property type="component" value="Unassembled WGS sequence"/>
</dbReference>
<evidence type="ECO:0000313" key="1">
    <source>
        <dbReference type="EMBL" id="KAL3853543.1"/>
    </source>
</evidence>
<keyword evidence="2" id="KW-1185">Reference proteome</keyword>
<organism evidence="1 2">
    <name type="scientific">Sinanodonta woodiana</name>
    <name type="common">Chinese pond mussel</name>
    <name type="synonym">Anodonta woodiana</name>
    <dbReference type="NCBI Taxonomy" id="1069815"/>
    <lineage>
        <taxon>Eukaryota</taxon>
        <taxon>Metazoa</taxon>
        <taxon>Spiralia</taxon>
        <taxon>Lophotrochozoa</taxon>
        <taxon>Mollusca</taxon>
        <taxon>Bivalvia</taxon>
        <taxon>Autobranchia</taxon>
        <taxon>Heteroconchia</taxon>
        <taxon>Palaeoheterodonta</taxon>
        <taxon>Unionida</taxon>
        <taxon>Unionoidea</taxon>
        <taxon>Unionidae</taxon>
        <taxon>Unioninae</taxon>
        <taxon>Sinanodonta</taxon>
    </lineage>
</organism>